<accession>A0A6C0RG06</accession>
<reference evidence="3 4" key="1">
    <citation type="submission" date="2020-02" db="EMBL/GenBank/DDBJ databases">
        <title>Genome sequencing for Draconibacterium sp. strain M1.</title>
        <authorList>
            <person name="Park S.-J."/>
        </authorList>
    </citation>
    <scope>NUCLEOTIDE SEQUENCE [LARGE SCALE GENOMIC DNA]</scope>
    <source>
        <strain evidence="3 4">M1</strain>
    </source>
</reference>
<dbReference type="InterPro" id="IPR052710">
    <property type="entry name" value="CAAX_protease"/>
</dbReference>
<keyword evidence="1" id="KW-0812">Transmembrane</keyword>
<dbReference type="KEGG" id="drc:G0Q07_13995"/>
<dbReference type="AlphaFoldDB" id="A0A6C0RG06"/>
<keyword evidence="3" id="KW-0378">Hydrolase</keyword>
<dbReference type="GO" id="GO:0006508">
    <property type="term" value="P:proteolysis"/>
    <property type="evidence" value="ECO:0007669"/>
    <property type="project" value="UniProtKB-KW"/>
</dbReference>
<evidence type="ECO:0000313" key="3">
    <source>
        <dbReference type="EMBL" id="QIA08762.1"/>
    </source>
</evidence>
<feature type="transmembrane region" description="Helical" evidence="1">
    <location>
        <begin position="145"/>
        <end position="163"/>
    </location>
</feature>
<sequence>MKHLSRAFDGQNQWWKFLVVMVVAVIVGQIIGAIPLIVVMGVSIAMNGGQVATPENPMDLAAYGINPSLGLALMVIPFIVTLVLAIVLIKSFHQRTSKDVVNGGAPFRWNRFWLGTGVWGAIMLILFFVQLIISPEELEFRFDPASFIPLVFVAVLLIPIQSGTEEFIFRGYLAQGVAGWTKRVWAAILIPSILFALMHAANPEVKEHGLWVMMPSYFVFGVAFAVTAVLDDGIELAIGIHAINNTLGALLVTSKESAIQVPSLFFQQETDPVKESLVLVVSSVVLLVILKQILNWDFSVIWKKIEPPTIADEA</sequence>
<keyword evidence="1" id="KW-0472">Membrane</keyword>
<evidence type="ECO:0000313" key="4">
    <source>
        <dbReference type="Proteomes" id="UP000474630"/>
    </source>
</evidence>
<evidence type="ECO:0000256" key="1">
    <source>
        <dbReference type="SAM" id="Phobius"/>
    </source>
</evidence>
<dbReference type="InterPro" id="IPR003675">
    <property type="entry name" value="Rce1/LyrA-like_dom"/>
</dbReference>
<dbReference type="PANTHER" id="PTHR36435">
    <property type="entry name" value="SLR1288 PROTEIN"/>
    <property type="match status" value="1"/>
</dbReference>
<feature type="transmembrane region" description="Helical" evidence="1">
    <location>
        <begin position="184"/>
        <end position="202"/>
    </location>
</feature>
<keyword evidence="3" id="KW-0645">Protease</keyword>
<evidence type="ECO:0000259" key="2">
    <source>
        <dbReference type="Pfam" id="PF02517"/>
    </source>
</evidence>
<dbReference type="GO" id="GO:0080120">
    <property type="term" value="P:CAAX-box protein maturation"/>
    <property type="evidence" value="ECO:0007669"/>
    <property type="project" value="UniProtKB-ARBA"/>
</dbReference>
<keyword evidence="3" id="KW-0482">Metalloprotease</keyword>
<feature type="transmembrane region" description="Helical" evidence="1">
    <location>
        <begin position="112"/>
        <end position="133"/>
    </location>
</feature>
<organism evidence="3 4">
    <name type="scientific">Draconibacterium halophilum</name>
    <dbReference type="NCBI Taxonomy" id="2706887"/>
    <lineage>
        <taxon>Bacteria</taxon>
        <taxon>Pseudomonadati</taxon>
        <taxon>Bacteroidota</taxon>
        <taxon>Bacteroidia</taxon>
        <taxon>Marinilabiliales</taxon>
        <taxon>Prolixibacteraceae</taxon>
        <taxon>Draconibacterium</taxon>
    </lineage>
</organism>
<keyword evidence="4" id="KW-1185">Reference proteome</keyword>
<dbReference type="GO" id="GO:0008237">
    <property type="term" value="F:metallopeptidase activity"/>
    <property type="evidence" value="ECO:0007669"/>
    <property type="project" value="UniProtKB-KW"/>
</dbReference>
<protein>
    <submittedName>
        <fullName evidence="3">CPBP family intramembrane metalloprotease</fullName>
    </submittedName>
</protein>
<dbReference type="GO" id="GO:0004175">
    <property type="term" value="F:endopeptidase activity"/>
    <property type="evidence" value="ECO:0007669"/>
    <property type="project" value="UniProtKB-ARBA"/>
</dbReference>
<feature type="transmembrane region" description="Helical" evidence="1">
    <location>
        <begin position="208"/>
        <end position="230"/>
    </location>
</feature>
<feature type="domain" description="CAAX prenyl protease 2/Lysostaphin resistance protein A-like" evidence="2">
    <location>
        <begin position="146"/>
        <end position="246"/>
    </location>
</feature>
<dbReference type="PANTHER" id="PTHR36435:SF1">
    <property type="entry name" value="CAAX AMINO TERMINAL PROTEASE FAMILY PROTEIN"/>
    <property type="match status" value="1"/>
</dbReference>
<feature type="transmembrane region" description="Helical" evidence="1">
    <location>
        <begin position="20"/>
        <end position="45"/>
    </location>
</feature>
<proteinExistence type="predicted"/>
<name>A0A6C0RG06_9BACT</name>
<dbReference type="EMBL" id="CP048409">
    <property type="protein sequence ID" value="QIA08762.1"/>
    <property type="molecule type" value="Genomic_DNA"/>
</dbReference>
<feature type="transmembrane region" description="Helical" evidence="1">
    <location>
        <begin position="65"/>
        <end position="89"/>
    </location>
</feature>
<dbReference type="RefSeq" id="WP_163347157.1">
    <property type="nucleotide sequence ID" value="NZ_CP048409.1"/>
</dbReference>
<dbReference type="Pfam" id="PF02517">
    <property type="entry name" value="Rce1-like"/>
    <property type="match status" value="1"/>
</dbReference>
<gene>
    <name evidence="3" type="ORF">G0Q07_13995</name>
</gene>
<dbReference type="Proteomes" id="UP000474630">
    <property type="component" value="Chromosome"/>
</dbReference>
<keyword evidence="1" id="KW-1133">Transmembrane helix</keyword>